<sequence length="731" mass="77527">MTKYKIFIKSIILSFFTSQAWADVPTFEVHGSFGGERADAAGISADGKTIGIHRSSAGGDYDKSFIVTPAGITDIGSLSGSERTALLAVSSNGLAAIGSAFVNQAESHAFWWSRETGIRDIGTLGGTNSYSRGISANGTVVTGDSYLAGDTITNAFRWTLQDGITSIGTLGGSSSFTHAISADGSTIVGYSLTASSDVHAFRWTEASGIVSLQTLGGNTSTARAVSADGSVVVGTSDTADSSQHAFRWTAETGMVDINIHGNALYSIADLVSNDGKVVVGTASFNNGFNQAFRWTQEAGMISLGSLGGGLSHALSLSDDGTAIVGYSYTDTMALRAFRWTASDGIIDLGTIGGNNAIAWDVSGDGSVIAGTAETAEGALHATLWKFPKPDPGTIPTEPEGNPGTTPTNPGSGPTENPSAEKPVTSPTTIDLDHTVATVFTQASNSFSAMEAQRLTLNKLQNFCDIERAGQTCYSLFTDISGFGGQKDLLTGFTLGHGFTDNFSAGVTLAHSFWRDLPDGFDTGSDNFGTGIFAQWKDKTAIGDWYMRASLATNRYDTDITRPKLAYTEAGTGESRLQGWSTALELGRTDNLNFHNARLGYYGGLRYSNLSMDGYTESNALFPFTYGDMKYELTTAYAGTNFTMPLTDRIRWSINLEIEQDVAHKDPEFDARADYIGVLTLDSDFSHTRGSAWTSVSYAVSDAVELSLTPYVTRTASRDNAFGAMVRLSGKF</sequence>
<dbReference type="InterPro" id="IPR014262">
    <property type="entry name" value="HAF_rpt"/>
</dbReference>
<reference evidence="4 5" key="1">
    <citation type="submission" date="2017-07" db="EMBL/GenBank/DDBJ databases">
        <title>Phylogenetic study on the rhizospheric bacterium Ochrobactrum sp. A44.</title>
        <authorList>
            <person name="Krzyzanowska D.M."/>
            <person name="Ossowicki A."/>
            <person name="Rajewska M."/>
            <person name="Maciag T."/>
            <person name="Kaczynski Z."/>
            <person name="Czerwicka M."/>
            <person name="Jafra S."/>
        </authorList>
    </citation>
    <scope>NUCLEOTIDE SEQUENCE [LARGE SCALE GENOMIC DNA]</scope>
    <source>
        <strain evidence="4 5">CCUG 30717</strain>
    </source>
</reference>
<dbReference type="PROSITE" id="PS51208">
    <property type="entry name" value="AUTOTRANSPORTER"/>
    <property type="match status" value="1"/>
</dbReference>
<dbReference type="RefSeq" id="WP_094543477.1">
    <property type="nucleotide sequence ID" value="NZ_JBHEEM010000001.1"/>
</dbReference>
<dbReference type="Pfam" id="PF03797">
    <property type="entry name" value="Autotransporter"/>
    <property type="match status" value="1"/>
</dbReference>
<dbReference type="SUPFAM" id="SSF82171">
    <property type="entry name" value="DPP6 N-terminal domain-like"/>
    <property type="match status" value="1"/>
</dbReference>
<dbReference type="Gene3D" id="2.40.128.130">
    <property type="entry name" value="Autotransporter beta-domain"/>
    <property type="match status" value="1"/>
</dbReference>
<dbReference type="SMART" id="SM00869">
    <property type="entry name" value="Autotransporter"/>
    <property type="match status" value="1"/>
</dbReference>
<dbReference type="InterPro" id="IPR005546">
    <property type="entry name" value="Autotransporte_beta"/>
</dbReference>
<evidence type="ECO:0000259" key="3">
    <source>
        <dbReference type="PROSITE" id="PS51208"/>
    </source>
</evidence>
<dbReference type="NCBIfam" id="TIGR02913">
    <property type="entry name" value="HAF_rpt"/>
    <property type="match status" value="5"/>
</dbReference>
<proteinExistence type="predicted"/>
<evidence type="ECO:0000256" key="1">
    <source>
        <dbReference type="SAM" id="MobiDB-lite"/>
    </source>
</evidence>
<comment type="caution">
    <text evidence="4">The sequence shown here is derived from an EMBL/GenBank/DDBJ whole genome shotgun (WGS) entry which is preliminary data.</text>
</comment>
<keyword evidence="2" id="KW-0732">Signal</keyword>
<feature type="domain" description="Autotransporter" evidence="3">
    <location>
        <begin position="438"/>
        <end position="731"/>
    </location>
</feature>
<organism evidence="4 5">
    <name type="scientific">Brucella pseudogrignonensis</name>
    <dbReference type="NCBI Taxonomy" id="419475"/>
    <lineage>
        <taxon>Bacteria</taxon>
        <taxon>Pseudomonadati</taxon>
        <taxon>Pseudomonadota</taxon>
        <taxon>Alphaproteobacteria</taxon>
        <taxon>Hyphomicrobiales</taxon>
        <taxon>Brucellaceae</taxon>
        <taxon>Brucella/Ochrobactrum group</taxon>
        <taxon>Brucella</taxon>
    </lineage>
</organism>
<evidence type="ECO:0000313" key="4">
    <source>
        <dbReference type="EMBL" id="OYR28208.1"/>
    </source>
</evidence>
<dbReference type="Proteomes" id="UP000216188">
    <property type="component" value="Unassembled WGS sequence"/>
</dbReference>
<evidence type="ECO:0000256" key="2">
    <source>
        <dbReference type="SAM" id="SignalP"/>
    </source>
</evidence>
<dbReference type="InterPro" id="IPR036709">
    <property type="entry name" value="Autotransporte_beta_dom_sf"/>
</dbReference>
<name>A0A256GMI1_9HYPH</name>
<keyword evidence="5" id="KW-1185">Reference proteome</keyword>
<accession>A0A256GMI1</accession>
<dbReference type="AlphaFoldDB" id="A0A256GMI1"/>
<evidence type="ECO:0000313" key="5">
    <source>
        <dbReference type="Proteomes" id="UP000216188"/>
    </source>
</evidence>
<feature type="region of interest" description="Disordered" evidence="1">
    <location>
        <begin position="384"/>
        <end position="427"/>
    </location>
</feature>
<feature type="signal peptide" evidence="2">
    <location>
        <begin position="1"/>
        <end position="22"/>
    </location>
</feature>
<dbReference type="EMBL" id="NNRM01000016">
    <property type="protein sequence ID" value="OYR28208.1"/>
    <property type="molecule type" value="Genomic_DNA"/>
</dbReference>
<feature type="compositionally biased region" description="Low complexity" evidence="1">
    <location>
        <begin position="391"/>
        <end position="417"/>
    </location>
</feature>
<dbReference type="SUPFAM" id="SSF103515">
    <property type="entry name" value="Autotransporter"/>
    <property type="match status" value="1"/>
</dbReference>
<protein>
    <submittedName>
        <fullName evidence="4">Putative outer membrane autotransporter barrel domain-containing protein</fullName>
    </submittedName>
</protein>
<gene>
    <name evidence="4" type="ORF">CEV34_1402</name>
</gene>
<feature type="chain" id="PRO_5012716634" evidence="2">
    <location>
        <begin position="23"/>
        <end position="731"/>
    </location>
</feature>